<dbReference type="InterPro" id="IPR012910">
    <property type="entry name" value="Plug_dom"/>
</dbReference>
<dbReference type="PROSITE" id="PS00430">
    <property type="entry name" value="TONB_DEPENDENT_REC_1"/>
    <property type="match status" value="1"/>
</dbReference>
<keyword evidence="13" id="KW-1185">Reference proteome</keyword>
<evidence type="ECO:0000256" key="10">
    <source>
        <dbReference type="SAM" id="SignalP"/>
    </source>
</evidence>
<dbReference type="InterPro" id="IPR010916">
    <property type="entry name" value="TonB_box_CS"/>
</dbReference>
<evidence type="ECO:0000256" key="1">
    <source>
        <dbReference type="ARBA" id="ARBA00004571"/>
    </source>
</evidence>
<dbReference type="EMBL" id="BAABHY010000002">
    <property type="protein sequence ID" value="GAA5111350.1"/>
    <property type="molecule type" value="Genomic_DNA"/>
</dbReference>
<evidence type="ECO:0000256" key="7">
    <source>
        <dbReference type="ARBA" id="ARBA00023237"/>
    </source>
</evidence>
<evidence type="ECO:0000256" key="5">
    <source>
        <dbReference type="ARBA" id="ARBA00022729"/>
    </source>
</evidence>
<keyword evidence="5 10" id="KW-0732">Signal</keyword>
<dbReference type="Pfam" id="PF07715">
    <property type="entry name" value="Plug"/>
    <property type="match status" value="1"/>
</dbReference>
<protein>
    <recommendedName>
        <fullName evidence="11">TonB-dependent receptor plug domain-containing protein</fullName>
    </recommendedName>
</protein>
<evidence type="ECO:0000313" key="13">
    <source>
        <dbReference type="Proteomes" id="UP001500171"/>
    </source>
</evidence>
<feature type="short sequence motif" description="TonB box" evidence="9">
    <location>
        <begin position="36"/>
        <end position="42"/>
    </location>
</feature>
<reference evidence="13" key="1">
    <citation type="journal article" date="2019" name="Int. J. Syst. Evol. Microbiol.">
        <title>The Global Catalogue of Microorganisms (GCM) 10K type strain sequencing project: providing services to taxonomists for standard genome sequencing and annotation.</title>
        <authorList>
            <consortium name="The Broad Institute Genomics Platform"/>
            <consortium name="The Broad Institute Genome Sequencing Center for Infectious Disease"/>
            <person name="Wu L."/>
            <person name="Ma J."/>
        </authorList>
    </citation>
    <scope>NUCLEOTIDE SEQUENCE [LARGE SCALE GENOMIC DNA]</scope>
    <source>
        <strain evidence="13">JCM 18050</strain>
    </source>
</reference>
<keyword evidence="2 8" id="KW-0813">Transport</keyword>
<keyword evidence="4 8" id="KW-0812">Transmembrane</keyword>
<comment type="similarity">
    <text evidence="8">Belongs to the TonB-dependent receptor family.</text>
</comment>
<feature type="chain" id="PRO_5045592431" description="TonB-dependent receptor plug domain-containing protein" evidence="10">
    <location>
        <begin position="29"/>
        <end position="288"/>
    </location>
</feature>
<keyword evidence="6 8" id="KW-0472">Membrane</keyword>
<feature type="signal peptide" evidence="10">
    <location>
        <begin position="1"/>
        <end position="28"/>
    </location>
</feature>
<dbReference type="PROSITE" id="PS52016">
    <property type="entry name" value="TONB_DEPENDENT_REC_3"/>
    <property type="match status" value="1"/>
</dbReference>
<proteinExistence type="inferred from homology"/>
<keyword evidence="9" id="KW-0798">TonB box</keyword>
<dbReference type="PANTHER" id="PTHR30069">
    <property type="entry name" value="TONB-DEPENDENT OUTER MEMBRANE RECEPTOR"/>
    <property type="match status" value="1"/>
</dbReference>
<dbReference type="InterPro" id="IPR039426">
    <property type="entry name" value="TonB-dep_rcpt-like"/>
</dbReference>
<name>A0ABP9N7G2_9GAMM</name>
<evidence type="ECO:0000313" key="12">
    <source>
        <dbReference type="EMBL" id="GAA5111350.1"/>
    </source>
</evidence>
<organism evidence="12 13">
    <name type="scientific">Orbus sasakiae</name>
    <dbReference type="NCBI Taxonomy" id="1078475"/>
    <lineage>
        <taxon>Bacteria</taxon>
        <taxon>Pseudomonadati</taxon>
        <taxon>Pseudomonadota</taxon>
        <taxon>Gammaproteobacteria</taxon>
        <taxon>Orbales</taxon>
        <taxon>Orbaceae</taxon>
        <taxon>Orbus</taxon>
    </lineage>
</organism>
<sequence>MAKRTKLKLIAYTIKSTLILSFSSFLMANTHSGTDTIVVTASGFEQQLKNAPATISVITKEQLEDKQVNDLAEALENVEGVDVRASTGKTGGMDISIRGMPSEYTLVLIDGRRQNDSSDITPNGFGSMQTNFIPPISAIERIEVIKGPMSTLYGSDAMGGVINIITKKVSNEWSGSAKFDYTLMKDNKAGDKRNISLYTSGPLIEDKVGLALRGSLYKRDESLRTADDGTILNKRYNNPVEATIYNLGGRINYSPSNQHDFWLDMETARQTFDNSEAQLGTIGITRIS</sequence>
<comment type="caution">
    <text evidence="12">The sequence shown here is derived from an EMBL/GenBank/DDBJ whole genome shotgun (WGS) entry which is preliminary data.</text>
</comment>
<dbReference type="Gene3D" id="2.40.170.20">
    <property type="entry name" value="TonB-dependent receptor, beta-barrel domain"/>
    <property type="match status" value="1"/>
</dbReference>
<dbReference type="PANTHER" id="PTHR30069:SF53">
    <property type="entry name" value="COLICIN I RECEPTOR-RELATED"/>
    <property type="match status" value="1"/>
</dbReference>
<evidence type="ECO:0000256" key="4">
    <source>
        <dbReference type="ARBA" id="ARBA00022692"/>
    </source>
</evidence>
<gene>
    <name evidence="12" type="ORF">GCM10023211_16720</name>
</gene>
<comment type="subcellular location">
    <subcellularLocation>
        <location evidence="1 8">Cell outer membrane</location>
        <topology evidence="1 8">Multi-pass membrane protein</topology>
    </subcellularLocation>
</comment>
<evidence type="ECO:0000259" key="11">
    <source>
        <dbReference type="Pfam" id="PF07715"/>
    </source>
</evidence>
<dbReference type="Proteomes" id="UP001500171">
    <property type="component" value="Unassembled WGS sequence"/>
</dbReference>
<evidence type="ECO:0000256" key="9">
    <source>
        <dbReference type="PROSITE-ProRule" id="PRU10143"/>
    </source>
</evidence>
<evidence type="ECO:0000256" key="3">
    <source>
        <dbReference type="ARBA" id="ARBA00022452"/>
    </source>
</evidence>
<dbReference type="InterPro" id="IPR036942">
    <property type="entry name" value="Beta-barrel_TonB_sf"/>
</dbReference>
<feature type="domain" description="TonB-dependent receptor plug" evidence="11">
    <location>
        <begin position="48"/>
        <end position="161"/>
    </location>
</feature>
<keyword evidence="7 8" id="KW-0998">Cell outer membrane</keyword>
<keyword evidence="3 8" id="KW-1134">Transmembrane beta strand</keyword>
<evidence type="ECO:0000256" key="2">
    <source>
        <dbReference type="ARBA" id="ARBA00022448"/>
    </source>
</evidence>
<dbReference type="Gene3D" id="2.170.130.10">
    <property type="entry name" value="TonB-dependent receptor, plug domain"/>
    <property type="match status" value="1"/>
</dbReference>
<dbReference type="SUPFAM" id="SSF56935">
    <property type="entry name" value="Porins"/>
    <property type="match status" value="1"/>
</dbReference>
<evidence type="ECO:0000256" key="6">
    <source>
        <dbReference type="ARBA" id="ARBA00023136"/>
    </source>
</evidence>
<dbReference type="InterPro" id="IPR037066">
    <property type="entry name" value="Plug_dom_sf"/>
</dbReference>
<evidence type="ECO:0000256" key="8">
    <source>
        <dbReference type="PROSITE-ProRule" id="PRU01360"/>
    </source>
</evidence>
<accession>A0ABP9N7G2</accession>